<accession>J7RM05</accession>
<dbReference type="KEGG" id="kng:KNAG_0E03140"/>
<gene>
    <name evidence="1" type="primary">KNAG0E03140</name>
    <name evidence="1" type="ordered locus">KNAG_0E03140</name>
</gene>
<dbReference type="GeneID" id="34526273"/>
<sequence length="176" mass="19597">MDFNSSSRHYISSRHRVFTETSRATPLSLLLLHYDESRTGTTGALYPILLSLRYSLPGFVTRFQSKSGNSQSGQLGKCLGREVTRTQTPRPLRSMLPYSCFRSRFLSLGAALAAAAGRGGPVSPGSDWFVGSDDVFGCEALIWAKVRAWCHVIRKRVARDRFFPVFLSSSRKKSLT</sequence>
<name>J7RM05_HUIN7</name>
<reference evidence="2" key="2">
    <citation type="submission" date="2012-08" db="EMBL/GenBank/DDBJ databases">
        <title>Genome sequence of Kazachstania naganishii.</title>
        <authorList>
            <person name="Gordon J.L."/>
            <person name="Armisen D."/>
            <person name="Proux-Wera E."/>
            <person name="OhEigeartaigh S.S."/>
            <person name="Byrne K.P."/>
            <person name="Wolfe K.H."/>
        </authorList>
    </citation>
    <scope>NUCLEOTIDE SEQUENCE [LARGE SCALE GENOMIC DNA]</scope>
    <source>
        <strain evidence="2">ATCC MYA-139 / BCRC 22969 / CBS 8797 / CCRC 22969 / KCTC 17520 / NBRC 10181 / NCYC 3082</strain>
    </source>
</reference>
<dbReference type="Proteomes" id="UP000006310">
    <property type="component" value="Chromosome 5"/>
</dbReference>
<protein>
    <submittedName>
        <fullName evidence="1">Uncharacterized protein</fullName>
    </submittedName>
</protein>
<dbReference type="HOGENOM" id="CLU_1525382_0_0_1"/>
<organism evidence="1 2">
    <name type="scientific">Huiozyma naganishii (strain ATCC MYA-139 / BCRC 22969 / CBS 8797 / KCTC 17520 / NBRC 10181 / NCYC 3082 / Yp74L-3)</name>
    <name type="common">Yeast</name>
    <name type="synonym">Kazachstania naganishii</name>
    <dbReference type="NCBI Taxonomy" id="1071383"/>
    <lineage>
        <taxon>Eukaryota</taxon>
        <taxon>Fungi</taxon>
        <taxon>Dikarya</taxon>
        <taxon>Ascomycota</taxon>
        <taxon>Saccharomycotina</taxon>
        <taxon>Saccharomycetes</taxon>
        <taxon>Saccharomycetales</taxon>
        <taxon>Saccharomycetaceae</taxon>
        <taxon>Huiozyma</taxon>
    </lineage>
</organism>
<dbReference type="AlphaFoldDB" id="J7RM05"/>
<evidence type="ECO:0000313" key="1">
    <source>
        <dbReference type="EMBL" id="CCK70573.1"/>
    </source>
</evidence>
<evidence type="ECO:0000313" key="2">
    <source>
        <dbReference type="Proteomes" id="UP000006310"/>
    </source>
</evidence>
<dbReference type="RefSeq" id="XP_022464819.1">
    <property type="nucleotide sequence ID" value="XM_022608310.1"/>
</dbReference>
<dbReference type="EMBL" id="HE978318">
    <property type="protein sequence ID" value="CCK70573.1"/>
    <property type="molecule type" value="Genomic_DNA"/>
</dbReference>
<keyword evidence="2" id="KW-1185">Reference proteome</keyword>
<reference evidence="1 2" key="1">
    <citation type="journal article" date="2011" name="Proc. Natl. Acad. Sci. U.S.A.">
        <title>Evolutionary erosion of yeast sex chromosomes by mating-type switching accidents.</title>
        <authorList>
            <person name="Gordon J.L."/>
            <person name="Armisen D."/>
            <person name="Proux-Wera E."/>
            <person name="Oheigeartaigh S.S."/>
            <person name="Byrne K.P."/>
            <person name="Wolfe K.H."/>
        </authorList>
    </citation>
    <scope>NUCLEOTIDE SEQUENCE [LARGE SCALE GENOMIC DNA]</scope>
    <source>
        <strain evidence="2">ATCC MYA-139 / BCRC 22969 / CBS 8797 / CCRC 22969 / KCTC 17520 / NBRC 10181 / NCYC 3082</strain>
    </source>
</reference>
<proteinExistence type="predicted"/>